<reference evidence="13 14" key="1">
    <citation type="submission" date="2013-08" db="EMBL/GenBank/DDBJ databases">
        <title>Genome sequencing of Lysobacter.</title>
        <authorList>
            <person name="Zhang S."/>
            <person name="Wang G."/>
        </authorList>
    </citation>
    <scope>NUCLEOTIDE SEQUENCE [LARGE SCALE GENOMIC DNA]</scope>
    <source>
        <strain evidence="13 14">GH1-9</strain>
    </source>
</reference>
<dbReference type="InterPro" id="IPR039426">
    <property type="entry name" value="TonB-dep_rcpt-like"/>
</dbReference>
<proteinExistence type="inferred from homology"/>
<evidence type="ECO:0000259" key="12">
    <source>
        <dbReference type="Pfam" id="PF07715"/>
    </source>
</evidence>
<comment type="subcellular location">
    <subcellularLocation>
        <location evidence="1 8">Cell outer membrane</location>
        <topology evidence="1 8">Multi-pass membrane protein</topology>
    </subcellularLocation>
</comment>
<evidence type="ECO:0000259" key="11">
    <source>
        <dbReference type="Pfam" id="PF00593"/>
    </source>
</evidence>
<keyword evidence="13" id="KW-0675">Receptor</keyword>
<evidence type="ECO:0000256" key="7">
    <source>
        <dbReference type="ARBA" id="ARBA00023237"/>
    </source>
</evidence>
<dbReference type="InterPro" id="IPR012910">
    <property type="entry name" value="Plug_dom"/>
</dbReference>
<comment type="similarity">
    <text evidence="8 9">Belongs to the TonB-dependent receptor family.</text>
</comment>
<keyword evidence="4 8" id="KW-0812">Transmembrane</keyword>
<evidence type="ECO:0000313" key="13">
    <source>
        <dbReference type="EMBL" id="KGM55220.1"/>
    </source>
</evidence>
<dbReference type="PROSITE" id="PS52016">
    <property type="entry name" value="TONB_DEPENDENT_REC_3"/>
    <property type="match status" value="1"/>
</dbReference>
<sequence length="1006" mass="109438">MTFKTNKLRDAISFALVVGTAGTGVAFAQEAQQEEATTLDRIEVTGSRIKRAEVETSQPIFTLDRADIQAQGLTSVGDVIQNITANGSTLNSTFNNGGNGETRVSLRNLGSNRTLVLVNGRRWVGGTGLGGAVDLNTIPTAAVERIEVLKDGASVIYGSDAISGVVNVILRNDYQGAEANAYFGQFDKGDGTKQSYDLTIGTSDERFSAMFGAAYVKEEPVMAGDREISAVPTYKTGNAFGSSTTPNGRFGFGDTACQRQNNTGQLLWVNPTTGALTTTPQFDADGNELKAMVAAGNQRIDTTNCQPGTYTRNSATDPYRLFAIPADIYNFAPDNYLLTPQERKSVFGRATLNITDNTSAFIQASYNNRRSEQLLAAMPIVLGTIAGGQAGTIKIDKDNYYNNFTDADGNQVDVTRIQRRAVETGGRSFNQNVDTFGFSGGLEGSFEFADRFFSWDAGMVYGRNDQNDTTYGLFNLLALRQSLGPSMLIDGKPQCVTVAGDASTVIDGCVPMNLLGGVGTITPEMIAFNSFTAHDEFGYKMKQYFANISGEIVELPGGMLGFAAGVERRTENGYDSPDALINSGNTTGNARTATAGAYSVEEAYLEFAIPLLRDLPGAKELEFSVAGRYSDYSNFGDTTNAKFGFKWRPFEDLLVRGNWSEGFRAPSINELYQGVSDSYPPIADPCSTTFGGGYNGLTAEQKARCHAEGVPVGGYDQGNGQIRISVGGNPNLMPEKSETSTFGFVYSPSYLEGFDVSLDWWKIELTDIITTFSGQFIVDDCIENGNAQACSLYTRDSSGQITDLLASGLNLGAARVEGYDMTVNYRLPEQSWGKLSFTWDTTYMAEYSQDNDGDGDIDEDDGGSVVGEYFDRNNNWRIRSNLMTRWEKGDFGATWSARYYSRQEEECPFGYNDYGFGQLCSDPVFTASTTDDPNKLAAGSMNHIGGVTYHDVTAYWKAPWNARITLGVNNIGDKDPPVSFTTFANSFDPQYEVPGRFVYLQYNQKF</sequence>
<evidence type="ECO:0000256" key="6">
    <source>
        <dbReference type="ARBA" id="ARBA00023136"/>
    </source>
</evidence>
<feature type="domain" description="TonB-dependent receptor plug" evidence="12">
    <location>
        <begin position="55"/>
        <end position="165"/>
    </location>
</feature>
<protein>
    <submittedName>
        <fullName evidence="13">TonB-dependent receptor</fullName>
    </submittedName>
</protein>
<dbReference type="OrthoDB" id="6276154at2"/>
<dbReference type="eggNOG" id="COG1629">
    <property type="taxonomic scope" value="Bacteria"/>
</dbReference>
<accession>A0A0A0EY65</accession>
<dbReference type="Proteomes" id="UP000029998">
    <property type="component" value="Unassembled WGS sequence"/>
</dbReference>
<dbReference type="RefSeq" id="WP_036135499.1">
    <property type="nucleotide sequence ID" value="NZ_AVPU01000006.1"/>
</dbReference>
<dbReference type="InterPro" id="IPR036942">
    <property type="entry name" value="Beta-barrel_TonB_sf"/>
</dbReference>
<dbReference type="SUPFAM" id="SSF56935">
    <property type="entry name" value="Porins"/>
    <property type="match status" value="1"/>
</dbReference>
<dbReference type="InterPro" id="IPR037066">
    <property type="entry name" value="Plug_dom_sf"/>
</dbReference>
<dbReference type="STRING" id="1385517.N800_14690"/>
<dbReference type="Pfam" id="PF07715">
    <property type="entry name" value="Plug"/>
    <property type="match status" value="1"/>
</dbReference>
<evidence type="ECO:0000256" key="2">
    <source>
        <dbReference type="ARBA" id="ARBA00022448"/>
    </source>
</evidence>
<evidence type="ECO:0000256" key="8">
    <source>
        <dbReference type="PROSITE-ProRule" id="PRU01360"/>
    </source>
</evidence>
<feature type="domain" description="TonB-dependent receptor-like beta-barrel" evidence="11">
    <location>
        <begin position="400"/>
        <end position="971"/>
    </location>
</feature>
<keyword evidence="5 9" id="KW-0798">TonB box</keyword>
<dbReference type="InterPro" id="IPR000531">
    <property type="entry name" value="Beta-barrel_TonB"/>
</dbReference>
<dbReference type="AlphaFoldDB" id="A0A0A0EY65"/>
<keyword evidence="3 8" id="KW-1134">Transmembrane beta strand</keyword>
<dbReference type="PANTHER" id="PTHR47234">
    <property type="match status" value="1"/>
</dbReference>
<gene>
    <name evidence="13" type="ORF">N800_14690</name>
</gene>
<keyword evidence="10" id="KW-0732">Signal</keyword>
<comment type="caution">
    <text evidence="13">The sequence shown here is derived from an EMBL/GenBank/DDBJ whole genome shotgun (WGS) entry which is preliminary data.</text>
</comment>
<dbReference type="PANTHER" id="PTHR47234:SF2">
    <property type="entry name" value="TONB-DEPENDENT RECEPTOR"/>
    <property type="match status" value="1"/>
</dbReference>
<name>A0A0A0EY65_9GAMM</name>
<dbReference type="EMBL" id="AVPU01000006">
    <property type="protein sequence ID" value="KGM55220.1"/>
    <property type="molecule type" value="Genomic_DNA"/>
</dbReference>
<evidence type="ECO:0000256" key="3">
    <source>
        <dbReference type="ARBA" id="ARBA00022452"/>
    </source>
</evidence>
<keyword evidence="7 8" id="KW-0998">Cell outer membrane</keyword>
<dbReference type="Gene3D" id="2.40.170.20">
    <property type="entry name" value="TonB-dependent receptor, beta-barrel domain"/>
    <property type="match status" value="2"/>
</dbReference>
<evidence type="ECO:0000313" key="14">
    <source>
        <dbReference type="Proteomes" id="UP000029998"/>
    </source>
</evidence>
<evidence type="ECO:0000256" key="1">
    <source>
        <dbReference type="ARBA" id="ARBA00004571"/>
    </source>
</evidence>
<evidence type="ECO:0000256" key="5">
    <source>
        <dbReference type="ARBA" id="ARBA00023077"/>
    </source>
</evidence>
<evidence type="ECO:0000256" key="9">
    <source>
        <dbReference type="RuleBase" id="RU003357"/>
    </source>
</evidence>
<keyword evidence="2 8" id="KW-0813">Transport</keyword>
<dbReference type="eggNOG" id="COG4771">
    <property type="taxonomic scope" value="Bacteria"/>
</dbReference>
<organism evidence="13 14">
    <name type="scientific">Lysobacter daejeonensis GH1-9</name>
    <dbReference type="NCBI Taxonomy" id="1385517"/>
    <lineage>
        <taxon>Bacteria</taxon>
        <taxon>Pseudomonadati</taxon>
        <taxon>Pseudomonadota</taxon>
        <taxon>Gammaproteobacteria</taxon>
        <taxon>Lysobacterales</taxon>
        <taxon>Lysobacteraceae</taxon>
        <taxon>Aerolutibacter</taxon>
    </lineage>
</organism>
<keyword evidence="14" id="KW-1185">Reference proteome</keyword>
<keyword evidence="6 8" id="KW-0472">Membrane</keyword>
<dbReference type="GO" id="GO:0009279">
    <property type="term" value="C:cell outer membrane"/>
    <property type="evidence" value="ECO:0007669"/>
    <property type="project" value="UniProtKB-SubCell"/>
</dbReference>
<evidence type="ECO:0000256" key="4">
    <source>
        <dbReference type="ARBA" id="ARBA00022692"/>
    </source>
</evidence>
<dbReference type="Pfam" id="PF00593">
    <property type="entry name" value="TonB_dep_Rec_b-barrel"/>
    <property type="match status" value="1"/>
</dbReference>
<evidence type="ECO:0000256" key="10">
    <source>
        <dbReference type="SAM" id="SignalP"/>
    </source>
</evidence>
<feature type="chain" id="PRO_5001969434" evidence="10">
    <location>
        <begin position="29"/>
        <end position="1006"/>
    </location>
</feature>
<dbReference type="Gene3D" id="2.170.130.10">
    <property type="entry name" value="TonB-dependent receptor, plug domain"/>
    <property type="match status" value="1"/>
</dbReference>
<feature type="signal peptide" evidence="10">
    <location>
        <begin position="1"/>
        <end position="28"/>
    </location>
</feature>